<protein>
    <recommendedName>
        <fullName evidence="5">Secreted protein</fullName>
    </recommendedName>
</protein>
<evidence type="ECO:0000256" key="2">
    <source>
        <dbReference type="SAM" id="SignalP"/>
    </source>
</evidence>
<reference evidence="3" key="1">
    <citation type="submission" date="2017-12" db="EMBL/GenBank/DDBJ databases">
        <authorList>
            <person name="Thomas-White K."/>
            <person name="Wolfe A.J."/>
        </authorList>
    </citation>
    <scope>NUCLEOTIDE SEQUENCE</scope>
    <source>
        <strain evidence="3">UMB0763</strain>
    </source>
</reference>
<organism evidence="3 4">
    <name type="scientific">Corynebacterium pyruviciproducens</name>
    <dbReference type="NCBI Taxonomy" id="598660"/>
    <lineage>
        <taxon>Bacteria</taxon>
        <taxon>Bacillati</taxon>
        <taxon>Actinomycetota</taxon>
        <taxon>Actinomycetes</taxon>
        <taxon>Mycobacteriales</taxon>
        <taxon>Corynebacteriaceae</taxon>
        <taxon>Corynebacterium</taxon>
    </lineage>
</organism>
<keyword evidence="2" id="KW-0732">Signal</keyword>
<feature type="chain" id="PRO_5042014595" description="Secreted protein" evidence="2">
    <location>
        <begin position="24"/>
        <end position="266"/>
    </location>
</feature>
<dbReference type="Proteomes" id="UP000234560">
    <property type="component" value="Chromosome"/>
</dbReference>
<keyword evidence="1" id="KW-1133">Transmembrane helix</keyword>
<feature type="signal peptide" evidence="2">
    <location>
        <begin position="1"/>
        <end position="23"/>
    </location>
</feature>
<evidence type="ECO:0000313" key="3">
    <source>
        <dbReference type="EMBL" id="WOT01822.1"/>
    </source>
</evidence>
<gene>
    <name evidence="3" type="ORF">CYJ47_11255</name>
</gene>
<feature type="transmembrane region" description="Helical" evidence="1">
    <location>
        <begin position="219"/>
        <end position="240"/>
    </location>
</feature>
<dbReference type="RefSeq" id="WP_101678617.1">
    <property type="nucleotide sequence ID" value="NZ_CP136958.1"/>
</dbReference>
<proteinExistence type="predicted"/>
<name>A0AAF1BVW6_9CORY</name>
<evidence type="ECO:0008006" key="5">
    <source>
        <dbReference type="Google" id="ProtNLM"/>
    </source>
</evidence>
<evidence type="ECO:0000256" key="1">
    <source>
        <dbReference type="SAM" id="Phobius"/>
    </source>
</evidence>
<evidence type="ECO:0000313" key="4">
    <source>
        <dbReference type="Proteomes" id="UP000234560"/>
    </source>
</evidence>
<accession>A0AAF1BVW6</accession>
<dbReference type="EMBL" id="CP136958">
    <property type="protein sequence ID" value="WOT01822.1"/>
    <property type="molecule type" value="Genomic_DNA"/>
</dbReference>
<keyword evidence="1" id="KW-0812">Transmembrane</keyword>
<dbReference type="KEGG" id="cpyr:CYJ47_11255"/>
<keyword evidence="1" id="KW-0472">Membrane</keyword>
<dbReference type="AlphaFoldDB" id="A0AAF1BVW6"/>
<dbReference type="PROSITE" id="PS51257">
    <property type="entry name" value="PROKAR_LIPOPROTEIN"/>
    <property type="match status" value="1"/>
</dbReference>
<sequence>MQKTIAIASATALAMGCVVPAHAAEYKLEDSRCVLAAQAGEIDSLSKAMETASQAYQDYLVDKAGISPEELAAYSDPTTSREKKQKIVDKLDNPSDAIFLAKETFPTLNAPQSFTLLHYATVLPQRLTDPTGKGMTGLLEFVAKHPGSVDTTTVTALRALVTSQQDCLDGLKADISVDNWAAALSAMAESKDEQEQTSSALSTVMETDYTNPEGQTVRVGLIVGLTLASLVGALIAYDILGTVYNAALNHIPGLQHLPVAPGLPVL</sequence>
<reference evidence="3" key="2">
    <citation type="submission" date="2023-10" db="EMBL/GenBank/DDBJ databases">
        <authorList>
            <person name="Choi B."/>
        </authorList>
    </citation>
    <scope>NUCLEOTIDE SEQUENCE</scope>
    <source>
        <strain evidence="3">UMB0763</strain>
    </source>
</reference>